<proteinExistence type="predicted"/>
<dbReference type="InterPro" id="IPR052058">
    <property type="entry name" value="Alcohol_O-acetyltransferase"/>
</dbReference>
<evidence type="ECO:0008006" key="3">
    <source>
        <dbReference type="Google" id="ProtNLM"/>
    </source>
</evidence>
<reference evidence="1" key="1">
    <citation type="submission" date="2022-10" db="EMBL/GenBank/DDBJ databases">
        <title>Tapping the CABI collections for fungal endophytes: first genome assemblies for Collariella, Neodidymelliopsis, Ascochyta clinopodiicola, Didymella pomorum, Didymosphaeria variabile, Neocosmospora piperis and Neocucurbitaria cava.</title>
        <authorList>
            <person name="Hill R."/>
        </authorList>
    </citation>
    <scope>NUCLEOTIDE SEQUENCE</scope>
    <source>
        <strain evidence="1">IMI 356814</strain>
    </source>
</reference>
<dbReference type="Gene3D" id="3.30.559.10">
    <property type="entry name" value="Chloramphenicol acetyltransferase-like domain"/>
    <property type="match status" value="1"/>
</dbReference>
<organism evidence="1 2">
    <name type="scientific">Neocucurbitaria cava</name>
    <dbReference type="NCBI Taxonomy" id="798079"/>
    <lineage>
        <taxon>Eukaryota</taxon>
        <taxon>Fungi</taxon>
        <taxon>Dikarya</taxon>
        <taxon>Ascomycota</taxon>
        <taxon>Pezizomycotina</taxon>
        <taxon>Dothideomycetes</taxon>
        <taxon>Pleosporomycetidae</taxon>
        <taxon>Pleosporales</taxon>
        <taxon>Pleosporineae</taxon>
        <taxon>Cucurbitariaceae</taxon>
        <taxon>Neocucurbitaria</taxon>
    </lineage>
</organism>
<dbReference type="PANTHER" id="PTHR28037:SF1">
    <property type="entry name" value="ALCOHOL O-ACETYLTRANSFERASE 1-RELATED"/>
    <property type="match status" value="1"/>
</dbReference>
<dbReference type="InterPro" id="IPR023213">
    <property type="entry name" value="CAT-like_dom_sf"/>
</dbReference>
<dbReference type="Proteomes" id="UP001140560">
    <property type="component" value="Unassembled WGS sequence"/>
</dbReference>
<dbReference type="EMBL" id="JAPEUY010000006">
    <property type="protein sequence ID" value="KAJ4372300.1"/>
    <property type="molecule type" value="Genomic_DNA"/>
</dbReference>
<evidence type="ECO:0000313" key="2">
    <source>
        <dbReference type="Proteomes" id="UP001140560"/>
    </source>
</evidence>
<accession>A0A9W8YAV9</accession>
<keyword evidence="2" id="KW-1185">Reference proteome</keyword>
<evidence type="ECO:0000313" key="1">
    <source>
        <dbReference type="EMBL" id="KAJ4372300.1"/>
    </source>
</evidence>
<dbReference type="OrthoDB" id="3355480at2759"/>
<name>A0A9W8YAV9_9PLEO</name>
<sequence length="590" mass="65196">MATQPKPQEHWLAKYASNYHAWKPSTTPSGQKCFQRPLGLVETSFDIDGNYYGGRADMTAIFTLALRHTLSKAELRRRIALAWTSLRLQHVLLMSRVADNVETAAAAGKKKSFVVDVPASKEDAVRDVESSIIWVEDLYGGEEAGVMDDEKELYRHALNVGRIIEPEKCMSKMHVLPLKKRPDGKTYELRFLIIMAHQISDGLSAYNWFSHFIRILNSPLSDIEAAISTSIAQEQIRKILPPAQEDLYPPIAGNKARQRWFWAIIRVLRHVKKPLPPTFVNPLCREEQQRLEKPVVAFEPKSSKLFDYSEAVRPPMNSGHVTASLSPTASQRLIHLCRSANVSIGAGCFALAGLSMMEIHESRYPDMPPASRPAFAASFPLNPRAFFANPPAADSCMLAFSEGIIMPFLPRSLPIEGRFRLVAKHANRELRVYQKRLKGNKGEALIPGLDKHSPGRLLATGYLAQIERANSKLPMEKQVDTSPQGALAPSISPYGATCGVSSVGSTAAFFKRGTYDLSNMEGEDLVVDFLDLKMGVRARDNEFLVGSSTNAQGIVGFGVSYDASAISEEAATMWKGKIEGLLEKSGAARL</sequence>
<comment type="caution">
    <text evidence="1">The sequence shown here is derived from an EMBL/GenBank/DDBJ whole genome shotgun (WGS) entry which is preliminary data.</text>
</comment>
<gene>
    <name evidence="1" type="ORF">N0V83_004074</name>
</gene>
<dbReference type="AlphaFoldDB" id="A0A9W8YAV9"/>
<dbReference type="PANTHER" id="PTHR28037">
    <property type="entry name" value="ALCOHOL O-ACETYLTRANSFERASE 1-RELATED"/>
    <property type="match status" value="1"/>
</dbReference>
<protein>
    <recommendedName>
        <fullName evidence="3">Alcohol acetyltransferase</fullName>
    </recommendedName>
</protein>